<evidence type="ECO:0000313" key="1">
    <source>
        <dbReference type="EMBL" id="OAM88924.1"/>
    </source>
</evidence>
<proteinExistence type="predicted"/>
<name>A0A178IFY0_9BACT</name>
<dbReference type="Proteomes" id="UP000078486">
    <property type="component" value="Unassembled WGS sequence"/>
</dbReference>
<evidence type="ECO:0000313" key="2">
    <source>
        <dbReference type="Proteomes" id="UP000078486"/>
    </source>
</evidence>
<keyword evidence="2" id="KW-1185">Reference proteome</keyword>
<organism evidence="1 2">
    <name type="scientific">Termitidicoccus mucosus</name>
    <dbReference type="NCBI Taxonomy" id="1184151"/>
    <lineage>
        <taxon>Bacteria</taxon>
        <taxon>Pseudomonadati</taxon>
        <taxon>Verrucomicrobiota</taxon>
        <taxon>Opitutia</taxon>
        <taxon>Opitutales</taxon>
        <taxon>Opitutaceae</taxon>
        <taxon>Termitidicoccus</taxon>
    </lineage>
</organism>
<dbReference type="RefSeq" id="WP_068769985.1">
    <property type="nucleotide sequence ID" value="NZ_CP109796.1"/>
</dbReference>
<reference evidence="1 2" key="1">
    <citation type="submission" date="2016-01" db="EMBL/GenBank/DDBJ databases">
        <title>High potential of lignocellulose degradation of a new Verrucomicrobia species.</title>
        <authorList>
            <person name="Wang Y."/>
            <person name="Shi Y."/>
            <person name="Qiu Z."/>
            <person name="Liu S."/>
            <person name="Yang H."/>
        </authorList>
    </citation>
    <scope>NUCLEOTIDE SEQUENCE [LARGE SCALE GENOMIC DNA]</scope>
    <source>
        <strain evidence="1 2">TSB47</strain>
    </source>
</reference>
<accession>A0A178IFY0</accession>
<gene>
    <name evidence="1" type="ORF">AW736_09065</name>
</gene>
<dbReference type="EMBL" id="LRRQ01000113">
    <property type="protein sequence ID" value="OAM88924.1"/>
    <property type="molecule type" value="Genomic_DNA"/>
</dbReference>
<sequence>MNPELTKTFIQHYIESLHERTRDEKAGAKWGFDWIIYNLGLALYGKPVRLPFRRGEEGDYAKTKTESEQGVDLSFLSEDEQKLTIFVLKKVPLTNRNWTDADFDRDLRMAMNPDLKSPHLVKIRQVEVILAYNKDEDQNGLRAYELFVDNASKTLGGGATLSFARWNLSDLVSLTLQHLLSPALVPQKFFGQLNYLCAQTAEFRHGSDEWEQQLLPAWKRLLSDLLEEGEIDRAVPLVPVVLLIVRQQARDNRSIRTGMFDLTEWAAISLWRAAAKHESIKNPVVRFWLRFYLLELRSFYEEQMPFLSTPQSIDQVTQGSFVGTIAASYLGYWHAGRLGLLALGLAEVLPDATPEAKSEKEALLQEVARWMEQLIQANTCLYRPFLDIQHIEVFLIFLVFLQTHRLLSLERFLLELVNRLYLRRIANRDLPFIDAHNSLENVFEQVATKPAAPVVTTSSSFFVLMLLELSCALPSHETLLALIHRRLVLGAFDEGDPGGNEPLDLISWIAPADWDPRIFSGQLNEDGESISTRPFSDSREATGRELFEAVQKFVQLTRQHSKVQFVRNTPIAALMLASLRYGSPVPPELWRAVVFPESPPAPTPAP</sequence>
<dbReference type="AlphaFoldDB" id="A0A178IFY0"/>
<protein>
    <submittedName>
        <fullName evidence="1">Uncharacterized protein</fullName>
    </submittedName>
</protein>
<dbReference type="OrthoDB" id="3078231at2"/>
<dbReference type="STRING" id="1184151.AW736_09065"/>
<comment type="caution">
    <text evidence="1">The sequence shown here is derived from an EMBL/GenBank/DDBJ whole genome shotgun (WGS) entry which is preliminary data.</text>
</comment>